<reference evidence="3" key="1">
    <citation type="journal article" date="2019" name="Int. J. Syst. Evol. Microbiol.">
        <title>The Global Catalogue of Microorganisms (GCM) 10K type strain sequencing project: providing services to taxonomists for standard genome sequencing and annotation.</title>
        <authorList>
            <consortium name="The Broad Institute Genomics Platform"/>
            <consortium name="The Broad Institute Genome Sequencing Center for Infectious Disease"/>
            <person name="Wu L."/>
            <person name="Ma J."/>
        </authorList>
    </citation>
    <scope>NUCLEOTIDE SEQUENCE [LARGE SCALE GENOMIC DNA]</scope>
    <source>
        <strain evidence="3">NBRC 108728</strain>
    </source>
</reference>
<feature type="compositionally biased region" description="Polar residues" evidence="1">
    <location>
        <begin position="202"/>
        <end position="223"/>
    </location>
</feature>
<organism evidence="2 3">
    <name type="scientific">Frondihabitans sucicola</name>
    <dbReference type="NCBI Taxonomy" id="1268041"/>
    <lineage>
        <taxon>Bacteria</taxon>
        <taxon>Bacillati</taxon>
        <taxon>Actinomycetota</taxon>
        <taxon>Actinomycetes</taxon>
        <taxon>Micrococcales</taxon>
        <taxon>Microbacteriaceae</taxon>
        <taxon>Frondihabitans</taxon>
    </lineage>
</organism>
<name>A0ABM8GTQ5_9MICO</name>
<keyword evidence="3" id="KW-1185">Reference proteome</keyword>
<proteinExistence type="predicted"/>
<feature type="compositionally biased region" description="Low complexity" evidence="1">
    <location>
        <begin position="225"/>
        <end position="239"/>
    </location>
</feature>
<dbReference type="EMBL" id="AP027732">
    <property type="protein sequence ID" value="BDZ51861.1"/>
    <property type="molecule type" value="Genomic_DNA"/>
</dbReference>
<evidence type="ECO:0000256" key="1">
    <source>
        <dbReference type="SAM" id="MobiDB-lite"/>
    </source>
</evidence>
<accession>A0ABM8GTQ5</accession>
<evidence type="ECO:0000313" key="2">
    <source>
        <dbReference type="EMBL" id="BDZ51861.1"/>
    </source>
</evidence>
<sequence length="308" mass="32345">MTPTESHTARWRELTVGLLLPDVAFGAAVDIEGLLVEPELHFAATPVSSRLLLMPRAGTFSRLLLEWENLPEIGVFTASTITVAPLLPDQIARLETWMRDVAVVCHANRDRIREASERAVRDAAAGLDTSLPPNEAARAHVVSAHVGTSVVGPQPGSTFGVVDVVGVVDSPDEMWFVEHETGSCSGVGSRATAATRPRSPSWFPSPTASAGPNWPRGTTSTSPARCCSTTSGRCTCTSSPVSTPRRAFSTSVSGGRPSGNACGLGDRPARAAAPRSPFGPPSAKEDGPNGDLGAGQTLSSPKRSIFRW</sequence>
<protein>
    <submittedName>
        <fullName evidence="2">Uncharacterized protein</fullName>
    </submittedName>
</protein>
<gene>
    <name evidence="2" type="ORF">GCM10025867_41020</name>
</gene>
<feature type="region of interest" description="Disordered" evidence="1">
    <location>
        <begin position="186"/>
        <end position="308"/>
    </location>
</feature>
<dbReference type="RefSeq" id="WP_286344531.1">
    <property type="nucleotide sequence ID" value="NZ_AP027732.1"/>
</dbReference>
<dbReference type="Proteomes" id="UP001321486">
    <property type="component" value="Chromosome"/>
</dbReference>
<evidence type="ECO:0000313" key="3">
    <source>
        <dbReference type="Proteomes" id="UP001321486"/>
    </source>
</evidence>